<evidence type="ECO:0000313" key="1">
    <source>
        <dbReference type="EMBL" id="KAG2972654.1"/>
    </source>
</evidence>
<dbReference type="EMBL" id="RCMV01001954">
    <property type="protein sequence ID" value="KAG3205360.1"/>
    <property type="molecule type" value="Genomic_DNA"/>
</dbReference>
<comment type="caution">
    <text evidence="1">The sequence shown here is derived from an EMBL/GenBank/DDBJ whole genome shotgun (WGS) entry which is preliminary data.</text>
</comment>
<dbReference type="AlphaFoldDB" id="A0A8T1JSC4"/>
<reference evidence="1" key="1">
    <citation type="submission" date="2018-10" db="EMBL/GenBank/DDBJ databases">
        <title>Effector identification in a new, highly contiguous assembly of the strawberry crown rot pathogen Phytophthora cactorum.</title>
        <authorList>
            <person name="Armitage A.D."/>
            <person name="Nellist C.F."/>
            <person name="Bates H."/>
            <person name="Vickerstaff R.J."/>
            <person name="Harrison R.J."/>
        </authorList>
    </citation>
    <scope>NUCLEOTIDE SEQUENCE</scope>
    <source>
        <strain evidence="1">P415</strain>
        <strain evidence="2">P421</strain>
    </source>
</reference>
<accession>A0A8T1JSC4</accession>
<evidence type="ECO:0000313" key="3">
    <source>
        <dbReference type="Proteomes" id="UP000697107"/>
    </source>
</evidence>
<sequence length="49" mass="5551">MLLAPELQKRPKGDFVDEKKSGSKLLSYADMLQEKIDTIEETRAKEAAK</sequence>
<dbReference type="Proteomes" id="UP000760860">
    <property type="component" value="Unassembled WGS sequence"/>
</dbReference>
<proteinExistence type="predicted"/>
<evidence type="ECO:0000313" key="2">
    <source>
        <dbReference type="EMBL" id="KAG3205360.1"/>
    </source>
</evidence>
<name>A0A8T1JSC4_9STRA</name>
<gene>
    <name evidence="1" type="ORF">PC118_g15573</name>
    <name evidence="2" type="ORF">PC129_g22129</name>
</gene>
<protein>
    <submittedName>
        <fullName evidence="1">Uncharacterized protein</fullName>
    </submittedName>
</protein>
<dbReference type="VEuPathDB" id="FungiDB:PC110_g8206"/>
<dbReference type="EMBL" id="RCML01000610">
    <property type="protein sequence ID" value="KAG2972654.1"/>
    <property type="molecule type" value="Genomic_DNA"/>
</dbReference>
<dbReference type="Proteomes" id="UP000697107">
    <property type="component" value="Unassembled WGS sequence"/>
</dbReference>
<organism evidence="1 3">
    <name type="scientific">Phytophthora cactorum</name>
    <dbReference type="NCBI Taxonomy" id="29920"/>
    <lineage>
        <taxon>Eukaryota</taxon>
        <taxon>Sar</taxon>
        <taxon>Stramenopiles</taxon>
        <taxon>Oomycota</taxon>
        <taxon>Peronosporomycetes</taxon>
        <taxon>Peronosporales</taxon>
        <taxon>Peronosporaceae</taxon>
        <taxon>Phytophthora</taxon>
    </lineage>
</organism>